<reference evidence="4 5" key="1">
    <citation type="journal article" date="2010" name="Nature">
        <title>The Ectocarpus genome and the independent evolution of multicellularity in brown algae.</title>
        <authorList>
            <person name="Cock J.M."/>
            <person name="Sterck L."/>
            <person name="Rouze P."/>
            <person name="Scornet D."/>
            <person name="Allen A.E."/>
            <person name="Amoutzias G."/>
            <person name="Anthouard V."/>
            <person name="Artiguenave F."/>
            <person name="Aury J.M."/>
            <person name="Badger J.H."/>
            <person name="Beszteri B."/>
            <person name="Billiau K."/>
            <person name="Bonnet E."/>
            <person name="Bothwell J.H."/>
            <person name="Bowler C."/>
            <person name="Boyen C."/>
            <person name="Brownlee C."/>
            <person name="Carrano C.J."/>
            <person name="Charrier B."/>
            <person name="Cho G.Y."/>
            <person name="Coelho S.M."/>
            <person name="Collen J."/>
            <person name="Corre E."/>
            <person name="Da Silva C."/>
            <person name="Delage L."/>
            <person name="Delaroque N."/>
            <person name="Dittami S.M."/>
            <person name="Doulbeau S."/>
            <person name="Elias M."/>
            <person name="Farnham G."/>
            <person name="Gachon C.M."/>
            <person name="Gschloessl B."/>
            <person name="Heesch S."/>
            <person name="Jabbari K."/>
            <person name="Jubin C."/>
            <person name="Kawai H."/>
            <person name="Kimura K."/>
            <person name="Kloareg B."/>
            <person name="Kupper F.C."/>
            <person name="Lang D."/>
            <person name="Le Bail A."/>
            <person name="Leblanc C."/>
            <person name="Lerouge P."/>
            <person name="Lohr M."/>
            <person name="Lopez P.J."/>
            <person name="Martens C."/>
            <person name="Maumus F."/>
            <person name="Michel G."/>
            <person name="Miranda-Saavedra D."/>
            <person name="Morales J."/>
            <person name="Moreau H."/>
            <person name="Motomura T."/>
            <person name="Nagasato C."/>
            <person name="Napoli C.A."/>
            <person name="Nelson D.R."/>
            <person name="Nyvall-Collen P."/>
            <person name="Peters A.F."/>
            <person name="Pommier C."/>
            <person name="Potin P."/>
            <person name="Poulain J."/>
            <person name="Quesneville H."/>
            <person name="Read B."/>
            <person name="Rensing S.A."/>
            <person name="Ritter A."/>
            <person name="Rousvoal S."/>
            <person name="Samanta M."/>
            <person name="Samson G."/>
            <person name="Schroeder D.C."/>
            <person name="Segurens B."/>
            <person name="Strittmatter M."/>
            <person name="Tonon T."/>
            <person name="Tregear J.W."/>
            <person name="Valentin K."/>
            <person name="von Dassow P."/>
            <person name="Yamagishi T."/>
            <person name="Van de Peer Y."/>
            <person name="Wincker P."/>
        </authorList>
    </citation>
    <scope>NUCLEOTIDE SEQUENCE [LARGE SCALE GENOMIC DNA]</scope>
    <source>
        <strain evidence="5">Ec32 / CCAP1310/4</strain>
    </source>
</reference>
<dbReference type="AlphaFoldDB" id="D7FPW7"/>
<dbReference type="Gene3D" id="3.40.630.30">
    <property type="match status" value="1"/>
</dbReference>
<sequence length="400" mass="41629">MKGSVALLAGALPALFSRPQEITTRTPTCAGGPAATAAAVAASVAWASRPTPFAARRRHTGTRTSSSAPHRARPASARCRQKRRATGAEPVRFGSSSLAEGPAWASETSSGGGGGGGGGGNSAAAGLDREPAATRAVDEGELTCGMLEGVVSREAALNGQEMVLRVAKLDDYFAIADVRFDVFSPVHSTLKHRFRERSCLLMRERRRKGAFCLVAALDGPARVAAAAAAASDRAAASQREGGGVGLGEDPAASAAAAPLETAVSDGHVLGTLECSRHEFDGTPLAVEVEEQGAKIARLYLTEVAVRSDCRRMGVGRVLLELVDDVARALKTSEVFLHVNEINQAALRLYARCGYEEAPNSASNRAFTNSLGLSGGFIGQRHLLLHKTFPDTDGSDGDRGN</sequence>
<dbReference type="EMBL" id="FN648375">
    <property type="protein sequence ID" value="CBJ48298.1"/>
    <property type="molecule type" value="Genomic_DNA"/>
</dbReference>
<dbReference type="SUPFAM" id="SSF55729">
    <property type="entry name" value="Acyl-CoA N-acyltransferases (Nat)"/>
    <property type="match status" value="1"/>
</dbReference>
<dbReference type="PANTHER" id="PTHR13947:SF37">
    <property type="entry name" value="LD18367P"/>
    <property type="match status" value="1"/>
</dbReference>
<feature type="compositionally biased region" description="Gly residues" evidence="2">
    <location>
        <begin position="110"/>
        <end position="121"/>
    </location>
</feature>
<organism evidence="4 5">
    <name type="scientific">Ectocarpus siliculosus</name>
    <name type="common">Brown alga</name>
    <name type="synonym">Conferva siliculosa</name>
    <dbReference type="NCBI Taxonomy" id="2880"/>
    <lineage>
        <taxon>Eukaryota</taxon>
        <taxon>Sar</taxon>
        <taxon>Stramenopiles</taxon>
        <taxon>Ochrophyta</taxon>
        <taxon>PX clade</taxon>
        <taxon>Phaeophyceae</taxon>
        <taxon>Ectocarpales</taxon>
        <taxon>Ectocarpaceae</taxon>
        <taxon>Ectocarpus</taxon>
    </lineage>
</organism>
<feature type="region of interest" description="Disordered" evidence="2">
    <location>
        <begin position="51"/>
        <end position="134"/>
    </location>
</feature>
<protein>
    <recommendedName>
        <fullName evidence="3">N-acetyltransferase domain-containing protein</fullName>
    </recommendedName>
</protein>
<dbReference type="InterPro" id="IPR000182">
    <property type="entry name" value="GNAT_dom"/>
</dbReference>
<dbReference type="eggNOG" id="ENOG502SFXA">
    <property type="taxonomic scope" value="Eukaryota"/>
</dbReference>
<dbReference type="Proteomes" id="UP000002630">
    <property type="component" value="Linkage Group LG02"/>
</dbReference>
<dbReference type="OrthoDB" id="47374at2759"/>
<proteinExistence type="predicted"/>
<evidence type="ECO:0000256" key="1">
    <source>
        <dbReference type="ARBA" id="ARBA00022679"/>
    </source>
</evidence>
<dbReference type="EMBL" id="FN649727">
    <property type="protein sequence ID" value="CBJ48298.1"/>
    <property type="molecule type" value="Genomic_DNA"/>
</dbReference>
<dbReference type="CDD" id="cd04301">
    <property type="entry name" value="NAT_SF"/>
    <property type="match status" value="1"/>
</dbReference>
<feature type="domain" description="N-acetyltransferase" evidence="3">
    <location>
        <begin position="162"/>
        <end position="389"/>
    </location>
</feature>
<evidence type="ECO:0000313" key="4">
    <source>
        <dbReference type="EMBL" id="CBJ48298.1"/>
    </source>
</evidence>
<keyword evidence="1" id="KW-0808">Transferase</keyword>
<dbReference type="GO" id="GO:0008080">
    <property type="term" value="F:N-acetyltransferase activity"/>
    <property type="evidence" value="ECO:0007669"/>
    <property type="project" value="InterPro"/>
</dbReference>
<dbReference type="InterPro" id="IPR016181">
    <property type="entry name" value="Acyl_CoA_acyltransferase"/>
</dbReference>
<gene>
    <name evidence="4" type="ORF">Esi_0002_0016</name>
</gene>
<evidence type="ECO:0000313" key="5">
    <source>
        <dbReference type="Proteomes" id="UP000002630"/>
    </source>
</evidence>
<name>D7FPW7_ECTSI</name>
<accession>D7FPW7</accession>
<evidence type="ECO:0000259" key="3">
    <source>
        <dbReference type="PROSITE" id="PS51186"/>
    </source>
</evidence>
<dbReference type="PANTHER" id="PTHR13947">
    <property type="entry name" value="GNAT FAMILY N-ACETYLTRANSFERASE"/>
    <property type="match status" value="1"/>
</dbReference>
<dbReference type="Pfam" id="PF00583">
    <property type="entry name" value="Acetyltransf_1"/>
    <property type="match status" value="1"/>
</dbReference>
<dbReference type="InterPro" id="IPR050769">
    <property type="entry name" value="NAT_camello-type"/>
</dbReference>
<feature type="compositionally biased region" description="Low complexity" evidence="2">
    <location>
        <begin position="62"/>
        <end position="78"/>
    </location>
</feature>
<keyword evidence="5" id="KW-1185">Reference proteome</keyword>
<dbReference type="InParanoid" id="D7FPW7"/>
<dbReference type="PROSITE" id="PS51186">
    <property type="entry name" value="GNAT"/>
    <property type="match status" value="1"/>
</dbReference>
<evidence type="ECO:0000256" key="2">
    <source>
        <dbReference type="SAM" id="MobiDB-lite"/>
    </source>
</evidence>